<evidence type="ECO:0000256" key="1">
    <source>
        <dbReference type="SAM" id="Phobius"/>
    </source>
</evidence>
<dbReference type="InterPro" id="IPR017581">
    <property type="entry name" value="AtpR-like"/>
</dbReference>
<gene>
    <name evidence="2" type="ORF">GWK41_09375</name>
</gene>
<name>A0ABS1GK33_9AQUI</name>
<keyword evidence="1" id="KW-0812">Transmembrane</keyword>
<dbReference type="Pfam" id="PF12966">
    <property type="entry name" value="AtpR"/>
    <property type="match status" value="1"/>
</dbReference>
<sequence length="85" mass="10050">MKELEYIVSFLAGFLGGWLYFHHLYVMSYKAIMSKKKNTGFMFRFLPFVTLSVTVAYFFKEGIIIFLAGFYISRLTYTKLKVDFN</sequence>
<dbReference type="EMBL" id="JAACYA010000002">
    <property type="protein sequence ID" value="MBK3333280.1"/>
    <property type="molecule type" value="Genomic_DNA"/>
</dbReference>
<protein>
    <submittedName>
        <fullName evidence="2">ATP synthase subunit I</fullName>
    </submittedName>
</protein>
<dbReference type="Proteomes" id="UP000772812">
    <property type="component" value="Unassembled WGS sequence"/>
</dbReference>
<evidence type="ECO:0000313" key="2">
    <source>
        <dbReference type="EMBL" id="MBK3333280.1"/>
    </source>
</evidence>
<keyword evidence="3" id="KW-1185">Reference proteome</keyword>
<organism evidence="2 3">
    <name type="scientific">Persephonella atlantica</name>
    <dbReference type="NCBI Taxonomy" id="2699429"/>
    <lineage>
        <taxon>Bacteria</taxon>
        <taxon>Pseudomonadati</taxon>
        <taxon>Aquificota</taxon>
        <taxon>Aquificia</taxon>
        <taxon>Aquificales</taxon>
        <taxon>Hydrogenothermaceae</taxon>
        <taxon>Persephonella</taxon>
    </lineage>
</organism>
<feature type="transmembrane region" description="Helical" evidence="1">
    <location>
        <begin position="6"/>
        <end position="25"/>
    </location>
</feature>
<reference evidence="2 3" key="1">
    <citation type="journal article" date="2021" name="Syst. Appl. Microbiol.">
        <title>Persephonella atlantica sp. nov.: How to adapt to physico-chemical gradients in high temperature hydrothermal habitats.</title>
        <authorList>
            <person name="Francois D.X."/>
            <person name="Godfroy A."/>
            <person name="Mathien C."/>
            <person name="Aube J."/>
            <person name="Cathalot C."/>
            <person name="Lesongeur F."/>
            <person name="L'Haridon S."/>
            <person name="Philippon X."/>
            <person name="Roussel E.G."/>
        </authorList>
    </citation>
    <scope>NUCLEOTIDE SEQUENCE [LARGE SCALE GENOMIC DNA]</scope>
    <source>
        <strain evidence="2 3">MO1340</strain>
    </source>
</reference>
<proteinExistence type="predicted"/>
<keyword evidence="1" id="KW-0472">Membrane</keyword>
<dbReference type="RefSeq" id="WP_200674806.1">
    <property type="nucleotide sequence ID" value="NZ_JAACYA010000002.1"/>
</dbReference>
<feature type="transmembrane region" description="Helical" evidence="1">
    <location>
        <begin position="45"/>
        <end position="72"/>
    </location>
</feature>
<comment type="caution">
    <text evidence="2">The sequence shown here is derived from an EMBL/GenBank/DDBJ whole genome shotgun (WGS) entry which is preliminary data.</text>
</comment>
<keyword evidence="1" id="KW-1133">Transmembrane helix</keyword>
<evidence type="ECO:0000313" key="3">
    <source>
        <dbReference type="Proteomes" id="UP000772812"/>
    </source>
</evidence>
<accession>A0ABS1GK33</accession>